<evidence type="ECO:0000259" key="3">
    <source>
        <dbReference type="PROSITE" id="PS50113"/>
    </source>
</evidence>
<evidence type="ECO:0000313" key="5">
    <source>
        <dbReference type="EMBL" id="MFL0195442.1"/>
    </source>
</evidence>
<dbReference type="GO" id="GO:0052621">
    <property type="term" value="F:diguanylate cyclase activity"/>
    <property type="evidence" value="ECO:0007669"/>
    <property type="project" value="UniProtKB-EC"/>
</dbReference>
<dbReference type="NCBIfam" id="TIGR00229">
    <property type="entry name" value="sensory_box"/>
    <property type="match status" value="2"/>
</dbReference>
<dbReference type="SMART" id="SM00086">
    <property type="entry name" value="PAC"/>
    <property type="match status" value="2"/>
</dbReference>
<dbReference type="PROSITE" id="PS50113">
    <property type="entry name" value="PAC"/>
    <property type="match status" value="1"/>
</dbReference>
<dbReference type="Proteomes" id="UP001623660">
    <property type="component" value="Unassembled WGS sequence"/>
</dbReference>
<dbReference type="SMART" id="SM00091">
    <property type="entry name" value="PAS"/>
    <property type="match status" value="3"/>
</dbReference>
<dbReference type="Pfam" id="PF00990">
    <property type="entry name" value="GGDEF"/>
    <property type="match status" value="1"/>
</dbReference>
<dbReference type="CDD" id="cd01949">
    <property type="entry name" value="GGDEF"/>
    <property type="match status" value="1"/>
</dbReference>
<sequence>MNNNICGVFSSFYDMNIAIAIYESNMVQKRNYDYIPIYANSRFSSDMQLELGEYYWEYNDEYLKLNLDEILERCISKVVSQNKPQKFFKYIPHSKKYYLIIASRFMDEYIQLTIVENSSKFIDNKKQRLCQEVIDNAKDIIFMLDENGKILNANKEAVKEYGYTYDEFKSLDVFDLRNSKNKDFIFKQFDEAKAGSIEFETIHYRKDGSYFPAEVKSFVIDIDNYKYVASIIRNIVNRRRIEEEMKNLSSIVESSDDAIIGKSTDGIIKSWNKGAEKLYGYTKNEIIGKHISVIYFDNDYERIKETLNRVNDGIKIQNHEIYMKKSNGEAVAVSITVSPIYDIDNNIIGASSIARDITEKQKLIERLNENEEKYRTLYSSMSQGVALHQIIVDDNNVPVDYRFLDMNDSFQKILNIKAEDYIGKTVLEVLPETEKYWIENYGRVALSGQPLNFENYSKEFNKYFNIYAYSPKLGQFAVLVTDVTERKLSEIENTVTDGLTGIYNRRYINERLPIDVNNSIIHGHPLSVIMTDIDHLKNINDKYGHVVGDRIIKDFANLIKNSIRKGSDWVGRYGGDEFLIVLNNTELENAYNVAEKIRKTISDTIFEYGDTNVRITSSFGLYSIEDEKLDVENILIKVDKNLYEAKRKGRNRTVKGEGIETK</sequence>
<keyword evidence="5" id="KW-0548">Nucleotidyltransferase</keyword>
<feature type="domain" description="PAS" evidence="2">
    <location>
        <begin position="244"/>
        <end position="314"/>
    </location>
</feature>
<evidence type="ECO:0000259" key="4">
    <source>
        <dbReference type="PROSITE" id="PS50887"/>
    </source>
</evidence>
<dbReference type="Gene3D" id="3.30.450.20">
    <property type="entry name" value="PAS domain"/>
    <property type="match status" value="3"/>
</dbReference>
<feature type="coiled-coil region" evidence="1">
    <location>
        <begin position="350"/>
        <end position="377"/>
    </location>
</feature>
<keyword evidence="5" id="KW-0808">Transferase</keyword>
<dbReference type="RefSeq" id="WP_406791564.1">
    <property type="nucleotide sequence ID" value="NZ_JBJHZX010000009.1"/>
</dbReference>
<dbReference type="SMART" id="SM00267">
    <property type="entry name" value="GGDEF"/>
    <property type="match status" value="1"/>
</dbReference>
<feature type="domain" description="PAC" evidence="3">
    <location>
        <begin position="317"/>
        <end position="369"/>
    </location>
</feature>
<dbReference type="EMBL" id="JBJHZX010000009">
    <property type="protein sequence ID" value="MFL0195442.1"/>
    <property type="molecule type" value="Genomic_DNA"/>
</dbReference>
<proteinExistence type="predicted"/>
<organism evidence="5 6">
    <name type="scientific">Candidatus Clostridium eludens</name>
    <dbReference type="NCBI Taxonomy" id="3381663"/>
    <lineage>
        <taxon>Bacteria</taxon>
        <taxon>Bacillati</taxon>
        <taxon>Bacillota</taxon>
        <taxon>Clostridia</taxon>
        <taxon>Eubacteriales</taxon>
        <taxon>Clostridiaceae</taxon>
        <taxon>Clostridium</taxon>
    </lineage>
</organism>
<dbReference type="InterPro" id="IPR043128">
    <property type="entry name" value="Rev_trsase/Diguanyl_cyclase"/>
</dbReference>
<dbReference type="Pfam" id="PF13188">
    <property type="entry name" value="PAS_8"/>
    <property type="match status" value="1"/>
</dbReference>
<keyword evidence="1" id="KW-0175">Coiled coil</keyword>
<dbReference type="InterPro" id="IPR000014">
    <property type="entry name" value="PAS"/>
</dbReference>
<dbReference type="PANTHER" id="PTHR45138:SF9">
    <property type="entry name" value="DIGUANYLATE CYCLASE DGCM-RELATED"/>
    <property type="match status" value="1"/>
</dbReference>
<dbReference type="InterPro" id="IPR029787">
    <property type="entry name" value="Nucleotide_cyclase"/>
</dbReference>
<dbReference type="PROSITE" id="PS50112">
    <property type="entry name" value="PAS"/>
    <property type="match status" value="2"/>
</dbReference>
<dbReference type="Pfam" id="PF13426">
    <property type="entry name" value="PAS_9"/>
    <property type="match status" value="2"/>
</dbReference>
<dbReference type="EC" id="2.7.7.65" evidence="5"/>
<dbReference type="Gene3D" id="3.30.70.270">
    <property type="match status" value="1"/>
</dbReference>
<keyword evidence="6" id="KW-1185">Reference proteome</keyword>
<evidence type="ECO:0000256" key="1">
    <source>
        <dbReference type="SAM" id="Coils"/>
    </source>
</evidence>
<comment type="caution">
    <text evidence="5">The sequence shown here is derived from an EMBL/GenBank/DDBJ whole genome shotgun (WGS) entry which is preliminary data.</text>
</comment>
<dbReference type="InterPro" id="IPR000700">
    <property type="entry name" value="PAS-assoc_C"/>
</dbReference>
<dbReference type="InterPro" id="IPR000160">
    <property type="entry name" value="GGDEF_dom"/>
</dbReference>
<dbReference type="PANTHER" id="PTHR45138">
    <property type="entry name" value="REGULATORY COMPONENTS OF SENSORY TRANSDUCTION SYSTEM"/>
    <property type="match status" value="1"/>
</dbReference>
<protein>
    <submittedName>
        <fullName evidence="5">Diguanylate cyclase</fullName>
        <ecNumber evidence="5">2.7.7.65</ecNumber>
    </submittedName>
</protein>
<gene>
    <name evidence="5" type="ORF">ACJDU8_07670</name>
</gene>
<dbReference type="InterPro" id="IPR035965">
    <property type="entry name" value="PAS-like_dom_sf"/>
</dbReference>
<dbReference type="NCBIfam" id="TIGR00254">
    <property type="entry name" value="GGDEF"/>
    <property type="match status" value="1"/>
</dbReference>
<dbReference type="CDD" id="cd00130">
    <property type="entry name" value="PAS"/>
    <property type="match status" value="2"/>
</dbReference>
<evidence type="ECO:0000313" key="6">
    <source>
        <dbReference type="Proteomes" id="UP001623660"/>
    </source>
</evidence>
<feature type="domain" description="PAS" evidence="2">
    <location>
        <begin position="126"/>
        <end position="196"/>
    </location>
</feature>
<dbReference type="SUPFAM" id="SSF55073">
    <property type="entry name" value="Nucleotide cyclase"/>
    <property type="match status" value="1"/>
</dbReference>
<name>A0ABW8SHC4_9CLOT</name>
<dbReference type="PROSITE" id="PS50887">
    <property type="entry name" value="GGDEF"/>
    <property type="match status" value="1"/>
</dbReference>
<feature type="domain" description="GGDEF" evidence="4">
    <location>
        <begin position="524"/>
        <end position="658"/>
    </location>
</feature>
<dbReference type="InterPro" id="IPR050469">
    <property type="entry name" value="Diguanylate_Cyclase"/>
</dbReference>
<dbReference type="InterPro" id="IPR001610">
    <property type="entry name" value="PAC"/>
</dbReference>
<dbReference type="SUPFAM" id="SSF55785">
    <property type="entry name" value="PYP-like sensor domain (PAS domain)"/>
    <property type="match status" value="3"/>
</dbReference>
<evidence type="ECO:0000259" key="2">
    <source>
        <dbReference type="PROSITE" id="PS50112"/>
    </source>
</evidence>
<accession>A0ABW8SHC4</accession>
<reference evidence="5 6" key="1">
    <citation type="submission" date="2024-11" db="EMBL/GenBank/DDBJ databases">
        <authorList>
            <person name="Heng Y.C."/>
            <person name="Lim A.C.H."/>
            <person name="Lee J.K.Y."/>
            <person name="Kittelmann S."/>
        </authorList>
    </citation>
    <scope>NUCLEOTIDE SEQUENCE [LARGE SCALE GENOMIC DNA]</scope>
    <source>
        <strain evidence="5 6">WILCCON 0269</strain>
    </source>
</reference>